<reference evidence="1" key="1">
    <citation type="submission" date="2018-05" db="EMBL/GenBank/DDBJ databases">
        <authorList>
            <person name="Lanie J.A."/>
            <person name="Ng W.-L."/>
            <person name="Kazmierczak K.M."/>
            <person name="Andrzejewski T.M."/>
            <person name="Davidsen T.M."/>
            <person name="Wayne K.J."/>
            <person name="Tettelin H."/>
            <person name="Glass J.I."/>
            <person name="Rusch D."/>
            <person name="Podicherti R."/>
            <person name="Tsui H.-C.T."/>
            <person name="Winkler M.E."/>
        </authorList>
    </citation>
    <scope>NUCLEOTIDE SEQUENCE</scope>
</reference>
<protein>
    <recommendedName>
        <fullName evidence="2">Enoyl-CoA hydratase</fullName>
    </recommendedName>
</protein>
<sequence length="273" mass="29256">VSSRFADFETLRYEERGSVAWVTLDRPDALNAFTATMQDEFRTVWQGLRTNDDVRAVVLTGAGDKAFCAGIDRNEPFTALDGRAIYGTSNNFMYDDPGDALGPKSNDLWKPVIGAVNGLACGGAFYFLAECDILIAAEHATFFDPHVTYGMAAVYEPMKMLTRMPFGEVMRMSLTGNAERITADSALRMGLVSEVVPGADLEAAAARLADSIAANPPWAVQGTLRAIWAAQDLGRLAARDVAAAIYAAATDPDALAAGSDAFDSGARTEPRLR</sequence>
<feature type="non-terminal residue" evidence="1">
    <location>
        <position position="1"/>
    </location>
</feature>
<dbReference type="EMBL" id="UINC01003137">
    <property type="protein sequence ID" value="SVA03676.1"/>
    <property type="molecule type" value="Genomic_DNA"/>
</dbReference>
<gene>
    <name evidence="1" type="ORF">METZ01_LOCUS56530</name>
</gene>
<dbReference type="PANTHER" id="PTHR11941:SF54">
    <property type="entry name" value="ENOYL-COA HYDRATASE, MITOCHONDRIAL"/>
    <property type="match status" value="1"/>
</dbReference>
<proteinExistence type="predicted"/>
<dbReference type="GO" id="GO:0003824">
    <property type="term" value="F:catalytic activity"/>
    <property type="evidence" value="ECO:0007669"/>
    <property type="project" value="UniProtKB-ARBA"/>
</dbReference>
<dbReference type="GO" id="GO:0006635">
    <property type="term" value="P:fatty acid beta-oxidation"/>
    <property type="evidence" value="ECO:0007669"/>
    <property type="project" value="TreeGrafter"/>
</dbReference>
<name>A0A381SI73_9ZZZZ</name>
<dbReference type="SUPFAM" id="SSF52096">
    <property type="entry name" value="ClpP/crotonase"/>
    <property type="match status" value="1"/>
</dbReference>
<evidence type="ECO:0000313" key="1">
    <source>
        <dbReference type="EMBL" id="SVA03676.1"/>
    </source>
</evidence>
<dbReference type="Pfam" id="PF00378">
    <property type="entry name" value="ECH_1"/>
    <property type="match status" value="1"/>
</dbReference>
<dbReference type="InterPro" id="IPR001753">
    <property type="entry name" value="Enoyl-CoA_hydra/iso"/>
</dbReference>
<accession>A0A381SI73</accession>
<dbReference type="InterPro" id="IPR029045">
    <property type="entry name" value="ClpP/crotonase-like_dom_sf"/>
</dbReference>
<organism evidence="1">
    <name type="scientific">marine metagenome</name>
    <dbReference type="NCBI Taxonomy" id="408172"/>
    <lineage>
        <taxon>unclassified sequences</taxon>
        <taxon>metagenomes</taxon>
        <taxon>ecological metagenomes</taxon>
    </lineage>
</organism>
<dbReference type="Gene3D" id="3.90.226.10">
    <property type="entry name" value="2-enoyl-CoA Hydratase, Chain A, domain 1"/>
    <property type="match status" value="1"/>
</dbReference>
<dbReference type="PANTHER" id="PTHR11941">
    <property type="entry name" value="ENOYL-COA HYDRATASE-RELATED"/>
    <property type="match status" value="1"/>
</dbReference>
<dbReference type="AlphaFoldDB" id="A0A381SI73"/>
<evidence type="ECO:0008006" key="2">
    <source>
        <dbReference type="Google" id="ProtNLM"/>
    </source>
</evidence>
<dbReference type="CDD" id="cd06558">
    <property type="entry name" value="crotonase-like"/>
    <property type="match status" value="1"/>
</dbReference>